<dbReference type="EMBL" id="MK176513">
    <property type="protein sequence ID" value="QFO87068.1"/>
    <property type="molecule type" value="Genomic_DNA"/>
</dbReference>
<reference evidence="1" key="1">
    <citation type="journal article" date="2019" name="Mitochondrial DNA Part B Resour">
        <title>The complete mitochondrial genome of an important root crop cassava (Manihot esculenta).</title>
        <authorList>
            <person name="Tao Q."/>
            <person name="Cao J."/>
            <person name="Zhu L."/>
            <person name="Lin H."/>
        </authorList>
    </citation>
    <scope>NUCLEOTIDE SEQUENCE</scope>
</reference>
<dbReference type="AlphaFoldDB" id="A0A5J6Y2E8"/>
<dbReference type="GO" id="GO:0005840">
    <property type="term" value="C:ribosome"/>
    <property type="evidence" value="ECO:0007669"/>
    <property type="project" value="UniProtKB-KW"/>
</dbReference>
<dbReference type="OrthoDB" id="1702147at2759"/>
<name>A0A5J6Y2E8_MANES</name>
<evidence type="ECO:0000313" key="1">
    <source>
        <dbReference type="EMBL" id="QFO87068.1"/>
    </source>
</evidence>
<geneLocation type="mitochondrion" evidence="1"/>
<dbReference type="GeneID" id="42317543"/>
<organism evidence="1">
    <name type="scientific">Manihot esculenta</name>
    <name type="common">Cassava</name>
    <name type="synonym">Jatropha manihot</name>
    <dbReference type="NCBI Taxonomy" id="3983"/>
    <lineage>
        <taxon>Eukaryota</taxon>
        <taxon>Viridiplantae</taxon>
        <taxon>Streptophyta</taxon>
        <taxon>Embryophyta</taxon>
        <taxon>Tracheophyta</taxon>
        <taxon>Spermatophyta</taxon>
        <taxon>Magnoliopsida</taxon>
        <taxon>eudicotyledons</taxon>
        <taxon>Gunneridae</taxon>
        <taxon>Pentapetalae</taxon>
        <taxon>rosids</taxon>
        <taxon>fabids</taxon>
        <taxon>Malpighiales</taxon>
        <taxon>Euphorbiaceae</taxon>
        <taxon>Crotonoideae</taxon>
        <taxon>Manihoteae</taxon>
        <taxon>Manihot</taxon>
    </lineage>
</organism>
<protein>
    <submittedName>
        <fullName evidence="1">Ribosomal protein S1</fullName>
    </submittedName>
</protein>
<keyword evidence="1" id="KW-0496">Mitochondrion</keyword>
<gene>
    <name evidence="1" type="primary">rps1</name>
</gene>
<accession>A0A5J6Y2E8</accession>
<sequence>MFLLDAGLGTPRICMQDELTGESENNRATRFENKVGSLGKSKIKVRAGARYNNNDVAWFFKNNAAAWFFKNNAAGKSKIKVHILERLFIDLVSGESMIKERAAARFNDLVGSTDVAAGELLLLPRRFRQIRAWMEVIKIWQTKKVKGIIIKKIKGGYSVAIAGFITFLPFRPLKRLPFRRKGKWKMEMRRLRKMEMQRQALSNGRFNIERYDPKWMNIVVSLPAEDQRRT</sequence>
<keyword evidence="1" id="KW-0689">Ribosomal protein</keyword>
<dbReference type="RefSeq" id="YP_009709916.1">
    <property type="nucleotide sequence ID" value="NC_045136.1"/>
</dbReference>
<keyword evidence="1" id="KW-0687">Ribonucleoprotein</keyword>
<dbReference type="KEGG" id="mesc:42317543"/>
<proteinExistence type="predicted"/>